<sequence>NRVDFERLLALFYPTNLSIPSDLQTADEWTSILKLSTSYDFPTLRRRAISELGALTSAVDRIVLAQVHDVREWLVPAYCELVTRGRAVSMEEGERLGVGSVVKIWEVEGELRRGVLGGGVQGVLHPMCLERCCLLGVERAVKAKFGLV</sequence>
<dbReference type="EMBL" id="ML210183">
    <property type="protein sequence ID" value="TFK25660.1"/>
    <property type="molecule type" value="Genomic_DNA"/>
</dbReference>
<protein>
    <recommendedName>
        <fullName evidence="3">BTB domain-containing protein</fullName>
    </recommendedName>
</protein>
<feature type="non-terminal residue" evidence="1">
    <location>
        <position position="1"/>
    </location>
</feature>
<accession>A0A5C3KZM3</accession>
<organism evidence="1 2">
    <name type="scientific">Coprinopsis marcescibilis</name>
    <name type="common">Agaric fungus</name>
    <name type="synonym">Psathyrella marcescibilis</name>
    <dbReference type="NCBI Taxonomy" id="230819"/>
    <lineage>
        <taxon>Eukaryota</taxon>
        <taxon>Fungi</taxon>
        <taxon>Dikarya</taxon>
        <taxon>Basidiomycota</taxon>
        <taxon>Agaricomycotina</taxon>
        <taxon>Agaricomycetes</taxon>
        <taxon>Agaricomycetidae</taxon>
        <taxon>Agaricales</taxon>
        <taxon>Agaricineae</taxon>
        <taxon>Psathyrellaceae</taxon>
        <taxon>Coprinopsis</taxon>
    </lineage>
</organism>
<dbReference type="STRING" id="230819.A0A5C3KZM3"/>
<dbReference type="Proteomes" id="UP000307440">
    <property type="component" value="Unassembled WGS sequence"/>
</dbReference>
<dbReference type="AlphaFoldDB" id="A0A5C3KZM3"/>
<name>A0A5C3KZM3_COPMA</name>
<evidence type="ECO:0008006" key="3">
    <source>
        <dbReference type="Google" id="ProtNLM"/>
    </source>
</evidence>
<dbReference type="OrthoDB" id="2367075at2759"/>
<proteinExistence type="predicted"/>
<gene>
    <name evidence="1" type="ORF">FA15DRAFT_589943</name>
</gene>
<reference evidence="1 2" key="1">
    <citation type="journal article" date="2019" name="Nat. Ecol. Evol.">
        <title>Megaphylogeny resolves global patterns of mushroom evolution.</title>
        <authorList>
            <person name="Varga T."/>
            <person name="Krizsan K."/>
            <person name="Foldi C."/>
            <person name="Dima B."/>
            <person name="Sanchez-Garcia M."/>
            <person name="Sanchez-Ramirez S."/>
            <person name="Szollosi G.J."/>
            <person name="Szarkandi J.G."/>
            <person name="Papp V."/>
            <person name="Albert L."/>
            <person name="Andreopoulos W."/>
            <person name="Angelini C."/>
            <person name="Antonin V."/>
            <person name="Barry K.W."/>
            <person name="Bougher N.L."/>
            <person name="Buchanan P."/>
            <person name="Buyck B."/>
            <person name="Bense V."/>
            <person name="Catcheside P."/>
            <person name="Chovatia M."/>
            <person name="Cooper J."/>
            <person name="Damon W."/>
            <person name="Desjardin D."/>
            <person name="Finy P."/>
            <person name="Geml J."/>
            <person name="Haridas S."/>
            <person name="Hughes K."/>
            <person name="Justo A."/>
            <person name="Karasinski D."/>
            <person name="Kautmanova I."/>
            <person name="Kiss B."/>
            <person name="Kocsube S."/>
            <person name="Kotiranta H."/>
            <person name="LaButti K.M."/>
            <person name="Lechner B.E."/>
            <person name="Liimatainen K."/>
            <person name="Lipzen A."/>
            <person name="Lukacs Z."/>
            <person name="Mihaltcheva S."/>
            <person name="Morgado L.N."/>
            <person name="Niskanen T."/>
            <person name="Noordeloos M.E."/>
            <person name="Ohm R.A."/>
            <person name="Ortiz-Santana B."/>
            <person name="Ovrebo C."/>
            <person name="Racz N."/>
            <person name="Riley R."/>
            <person name="Savchenko A."/>
            <person name="Shiryaev A."/>
            <person name="Soop K."/>
            <person name="Spirin V."/>
            <person name="Szebenyi C."/>
            <person name="Tomsovsky M."/>
            <person name="Tulloss R.E."/>
            <person name="Uehling J."/>
            <person name="Grigoriev I.V."/>
            <person name="Vagvolgyi C."/>
            <person name="Papp T."/>
            <person name="Martin F.M."/>
            <person name="Miettinen O."/>
            <person name="Hibbett D.S."/>
            <person name="Nagy L.G."/>
        </authorList>
    </citation>
    <scope>NUCLEOTIDE SEQUENCE [LARGE SCALE GENOMIC DNA]</scope>
    <source>
        <strain evidence="1 2">CBS 121175</strain>
    </source>
</reference>
<keyword evidence="2" id="KW-1185">Reference proteome</keyword>
<evidence type="ECO:0000313" key="2">
    <source>
        <dbReference type="Proteomes" id="UP000307440"/>
    </source>
</evidence>
<evidence type="ECO:0000313" key="1">
    <source>
        <dbReference type="EMBL" id="TFK25660.1"/>
    </source>
</evidence>